<evidence type="ECO:0000313" key="8">
    <source>
        <dbReference type="EMBL" id="CAE8605991.1"/>
    </source>
</evidence>
<dbReference type="PANTHER" id="PTHR11266">
    <property type="entry name" value="PEROXISOMAL MEMBRANE PROTEIN 2, PXMP2 MPV17"/>
    <property type="match status" value="1"/>
</dbReference>
<dbReference type="OrthoDB" id="430207at2759"/>
<dbReference type="EMBL" id="CAJNNV010001776">
    <property type="protein sequence ID" value="CAE8585805.1"/>
    <property type="molecule type" value="Genomic_DNA"/>
</dbReference>
<keyword evidence="5 6" id="KW-0472">Membrane</keyword>
<dbReference type="GO" id="GO:0005737">
    <property type="term" value="C:cytoplasm"/>
    <property type="evidence" value="ECO:0007669"/>
    <property type="project" value="TreeGrafter"/>
</dbReference>
<feature type="transmembrane region" description="Helical" evidence="6">
    <location>
        <begin position="145"/>
        <end position="167"/>
    </location>
</feature>
<evidence type="ECO:0000256" key="5">
    <source>
        <dbReference type="ARBA" id="ARBA00023136"/>
    </source>
</evidence>
<dbReference type="PROSITE" id="PS51257">
    <property type="entry name" value="PROKAR_LIPOPROTEIN"/>
    <property type="match status" value="1"/>
</dbReference>
<dbReference type="Proteomes" id="UP000626109">
    <property type="component" value="Unassembled WGS sequence"/>
</dbReference>
<evidence type="ECO:0000256" key="6">
    <source>
        <dbReference type="RuleBase" id="RU363053"/>
    </source>
</evidence>
<evidence type="ECO:0000313" key="9">
    <source>
        <dbReference type="EMBL" id="CAE8645661.1"/>
    </source>
</evidence>
<comment type="caution">
    <text evidence="7">The sequence shown here is derived from an EMBL/GenBank/DDBJ whole genome shotgun (WGS) entry which is preliminary data.</text>
</comment>
<evidence type="ECO:0000256" key="1">
    <source>
        <dbReference type="ARBA" id="ARBA00004141"/>
    </source>
</evidence>
<dbReference type="PANTHER" id="PTHR11266:SF17">
    <property type="entry name" value="PROTEIN MPV17"/>
    <property type="match status" value="1"/>
</dbReference>
<dbReference type="EMBL" id="CAJNNV010018497">
    <property type="protein sequence ID" value="CAE8605991.1"/>
    <property type="molecule type" value="Genomic_DNA"/>
</dbReference>
<dbReference type="InterPro" id="IPR007248">
    <property type="entry name" value="Mpv17_PMP22"/>
</dbReference>
<comment type="similarity">
    <text evidence="2 6">Belongs to the peroxisomal membrane protein PXMP2/4 family.</text>
</comment>
<proteinExistence type="inferred from homology"/>
<evidence type="ECO:0000256" key="3">
    <source>
        <dbReference type="ARBA" id="ARBA00022692"/>
    </source>
</evidence>
<dbReference type="GO" id="GO:0016020">
    <property type="term" value="C:membrane"/>
    <property type="evidence" value="ECO:0007669"/>
    <property type="project" value="UniProtKB-SubCell"/>
</dbReference>
<dbReference type="Proteomes" id="UP000654075">
    <property type="component" value="Unassembled WGS sequence"/>
</dbReference>
<evidence type="ECO:0000256" key="4">
    <source>
        <dbReference type="ARBA" id="ARBA00022989"/>
    </source>
</evidence>
<keyword evidence="4 6" id="KW-1133">Transmembrane helix</keyword>
<keyword evidence="10" id="KW-1185">Reference proteome</keyword>
<evidence type="ECO:0000256" key="2">
    <source>
        <dbReference type="ARBA" id="ARBA00006824"/>
    </source>
</evidence>
<dbReference type="EMBL" id="CAJNNW010003697">
    <property type="protein sequence ID" value="CAE8645661.1"/>
    <property type="molecule type" value="Genomic_DNA"/>
</dbReference>
<feature type="transmembrane region" description="Helical" evidence="6">
    <location>
        <begin position="102"/>
        <end position="125"/>
    </location>
</feature>
<keyword evidence="3 6" id="KW-0812">Transmembrane</keyword>
<feature type="transmembrane region" description="Helical" evidence="6">
    <location>
        <begin position="205"/>
        <end position="223"/>
    </location>
</feature>
<evidence type="ECO:0000313" key="7">
    <source>
        <dbReference type="EMBL" id="CAE8585805.1"/>
    </source>
</evidence>
<reference evidence="7" key="1">
    <citation type="submission" date="2021-02" db="EMBL/GenBank/DDBJ databases">
        <authorList>
            <person name="Dougan E. K."/>
            <person name="Rhodes N."/>
            <person name="Thang M."/>
            <person name="Chan C."/>
        </authorList>
    </citation>
    <scope>NUCLEOTIDE SEQUENCE</scope>
</reference>
<sequence length="237" mass="25639">MAALRRKEKRGRIVAAVLAATALQLFSGCQKPRPLTAARPLALALPGAAGAQWLGAAYGSFLLGHPLTAKSITAGLSFTGADAAAQRIQTRGQNIGLDRKRLAVSGCIGLLFFGPSAHFWFNWILRLVPGTGLLSLLAKTALGQVFFGPYITTIFFAAALWSSGALTWSSLRDKLKADLWPTILAGLGFWPLMDFIAFGCLSEHYIPPFLNLCSFFWTIFLSWQASRVKPPSDVARQ</sequence>
<dbReference type="AlphaFoldDB" id="A0A813DE01"/>
<organism evidence="7 10">
    <name type="scientific">Polarella glacialis</name>
    <name type="common">Dinoflagellate</name>
    <dbReference type="NCBI Taxonomy" id="89957"/>
    <lineage>
        <taxon>Eukaryota</taxon>
        <taxon>Sar</taxon>
        <taxon>Alveolata</taxon>
        <taxon>Dinophyceae</taxon>
        <taxon>Suessiales</taxon>
        <taxon>Suessiaceae</taxon>
        <taxon>Polarella</taxon>
    </lineage>
</organism>
<evidence type="ECO:0000313" key="10">
    <source>
        <dbReference type="Proteomes" id="UP000654075"/>
    </source>
</evidence>
<dbReference type="OMA" id="HRERIDW"/>
<gene>
    <name evidence="8" type="ORF">PGLA1383_LOCUS24010</name>
    <name evidence="7" type="ORF">PGLA1383_LOCUS4707</name>
    <name evidence="9" type="ORF">PGLA2088_LOCUS4100</name>
</gene>
<name>A0A813DE01_POLGL</name>
<accession>A0A813DE01</accession>
<dbReference type="Pfam" id="PF04117">
    <property type="entry name" value="Mpv17_PMP22"/>
    <property type="match status" value="1"/>
</dbReference>
<feature type="transmembrane region" description="Helical" evidence="6">
    <location>
        <begin position="179"/>
        <end position="199"/>
    </location>
</feature>
<protein>
    <submittedName>
        <fullName evidence="7">Uncharacterized protein</fullName>
    </submittedName>
</protein>
<comment type="subcellular location">
    <subcellularLocation>
        <location evidence="1">Membrane</location>
        <topology evidence="1">Multi-pass membrane protein</topology>
    </subcellularLocation>
</comment>